<dbReference type="RefSeq" id="WP_215923781.1">
    <property type="nucleotide sequence ID" value="NZ_JAHKNI010000024.1"/>
</dbReference>
<organism evidence="3 4">
    <name type="scientific">Nocardia albiluteola</name>
    <dbReference type="NCBI Taxonomy" id="2842303"/>
    <lineage>
        <taxon>Bacteria</taxon>
        <taxon>Bacillati</taxon>
        <taxon>Actinomycetota</taxon>
        <taxon>Actinomycetes</taxon>
        <taxon>Mycobacteriales</taxon>
        <taxon>Nocardiaceae</taxon>
        <taxon>Nocardia</taxon>
    </lineage>
</organism>
<dbReference type="SMART" id="SM00922">
    <property type="entry name" value="MR_MLE"/>
    <property type="match status" value="1"/>
</dbReference>
<protein>
    <submittedName>
        <fullName evidence="3">Mandelate racemase/muconate lactonizing enzyme family protein</fullName>
    </submittedName>
</protein>
<evidence type="ECO:0000259" key="2">
    <source>
        <dbReference type="SMART" id="SM00922"/>
    </source>
</evidence>
<dbReference type="Proteomes" id="UP000733379">
    <property type="component" value="Unassembled WGS sequence"/>
</dbReference>
<dbReference type="Pfam" id="PF02746">
    <property type="entry name" value="MR_MLE_N"/>
    <property type="match status" value="1"/>
</dbReference>
<gene>
    <name evidence="3" type="ORF">KO481_40050</name>
</gene>
<dbReference type="InterPro" id="IPR036849">
    <property type="entry name" value="Enolase-like_C_sf"/>
</dbReference>
<proteinExistence type="predicted"/>
<evidence type="ECO:0000313" key="4">
    <source>
        <dbReference type="Proteomes" id="UP000733379"/>
    </source>
</evidence>
<dbReference type="PANTHER" id="PTHR48080:SF2">
    <property type="entry name" value="D-GALACTONATE DEHYDRATASE"/>
    <property type="match status" value="1"/>
</dbReference>
<dbReference type="CDD" id="cd03316">
    <property type="entry name" value="MR_like"/>
    <property type="match status" value="1"/>
</dbReference>
<dbReference type="Gene3D" id="3.30.390.10">
    <property type="entry name" value="Enolase-like, N-terminal domain"/>
    <property type="match status" value="1"/>
</dbReference>
<dbReference type="InterPro" id="IPR029065">
    <property type="entry name" value="Enolase_C-like"/>
</dbReference>
<dbReference type="SFLD" id="SFLDG00179">
    <property type="entry name" value="mandelate_racemase"/>
    <property type="match status" value="1"/>
</dbReference>
<keyword evidence="4" id="KW-1185">Reference proteome</keyword>
<keyword evidence="1" id="KW-0456">Lyase</keyword>
<dbReference type="SUPFAM" id="SSF51604">
    <property type="entry name" value="Enolase C-terminal domain-like"/>
    <property type="match status" value="1"/>
</dbReference>
<dbReference type="Pfam" id="PF13378">
    <property type="entry name" value="MR_MLE_C"/>
    <property type="match status" value="1"/>
</dbReference>
<dbReference type="InterPro" id="IPR013341">
    <property type="entry name" value="Mandelate_racemase_N_dom"/>
</dbReference>
<comment type="caution">
    <text evidence="3">The sequence shown here is derived from an EMBL/GenBank/DDBJ whole genome shotgun (WGS) entry which is preliminary data.</text>
</comment>
<dbReference type="SUPFAM" id="SSF54826">
    <property type="entry name" value="Enolase N-terminal domain-like"/>
    <property type="match status" value="1"/>
</dbReference>
<dbReference type="Gene3D" id="3.20.20.120">
    <property type="entry name" value="Enolase-like C-terminal domain"/>
    <property type="match status" value="1"/>
</dbReference>
<dbReference type="SFLD" id="SFLDS00001">
    <property type="entry name" value="Enolase"/>
    <property type="match status" value="1"/>
</dbReference>
<evidence type="ECO:0000313" key="3">
    <source>
        <dbReference type="EMBL" id="MBU3067700.1"/>
    </source>
</evidence>
<dbReference type="InterPro" id="IPR034593">
    <property type="entry name" value="DgoD-like"/>
</dbReference>
<sequence>METLRPKFQNNLCVVVLHTDDGEVGLGDAFFQSAAVEAYLHGHVAPLLLGQEDPSPEATVALLAPYVGYQGGGVEVRGNGAVDMALWDLLGKRTGRPVAQLLGGPVRDTIDVYNTCAGPDYIQQTSRQTSSNWGDAAGEYEDLHAFLTRPAALAKELYQEGLRGMKIWPFDRAAEASAGTRIRPRDLSAALGIVGEIREAVGMDMDLMIELHGLWSRQAAIEICHALEPFKPFWVEDPIRPDAIDAIGALCDEVGVPIALGETAMGRRGFLPLLQQGKISYATLDVQWTGGITEARKVASTADTFAIPIAPHDCTGPITLAACFHLSMSQPNALFQETVRAYLRTWYPQVVTGLPQIREGKATLSDEPGLGLQLVPGLREDDAARRRISRLDTARTSRP</sequence>
<dbReference type="EMBL" id="JAHKNI010000024">
    <property type="protein sequence ID" value="MBU3067700.1"/>
    <property type="molecule type" value="Genomic_DNA"/>
</dbReference>
<feature type="domain" description="Mandelate racemase/muconate lactonizing enzyme C-terminal" evidence="2">
    <location>
        <begin position="150"/>
        <end position="257"/>
    </location>
</feature>
<dbReference type="PANTHER" id="PTHR48080">
    <property type="entry name" value="D-GALACTONATE DEHYDRATASE-RELATED"/>
    <property type="match status" value="1"/>
</dbReference>
<evidence type="ECO:0000256" key="1">
    <source>
        <dbReference type="ARBA" id="ARBA00023239"/>
    </source>
</evidence>
<dbReference type="InterPro" id="IPR013342">
    <property type="entry name" value="Mandelate_racemase_C"/>
</dbReference>
<reference evidence="3 4" key="1">
    <citation type="submission" date="2021-06" db="EMBL/GenBank/DDBJ databases">
        <title>Actinomycetes sequencing.</title>
        <authorList>
            <person name="Shan Q."/>
        </authorList>
    </citation>
    <scope>NUCLEOTIDE SEQUENCE [LARGE SCALE GENOMIC DNA]</scope>
    <source>
        <strain evidence="3 4">NEAU-G5</strain>
    </source>
</reference>
<dbReference type="InterPro" id="IPR029017">
    <property type="entry name" value="Enolase-like_N"/>
</dbReference>
<name>A0ABS6BBQ5_9NOCA</name>
<accession>A0ABS6BBQ5</accession>